<dbReference type="Proteomes" id="UP001224433">
    <property type="component" value="Chromosome"/>
</dbReference>
<name>A0ABY9J842_9ACTN</name>
<protein>
    <submittedName>
        <fullName evidence="2">Uncharacterized protein</fullName>
    </submittedName>
</protein>
<evidence type="ECO:0000313" key="2">
    <source>
        <dbReference type="EMBL" id="WLQ62831.1"/>
    </source>
</evidence>
<reference evidence="2 3" key="1">
    <citation type="submission" date="2023-03" db="EMBL/GenBank/DDBJ databases">
        <title>Isolation and description of six Streptomyces strains from soil environments, able to metabolize different microbial glucans.</title>
        <authorList>
            <person name="Widen T."/>
            <person name="Larsbrink J."/>
        </authorList>
    </citation>
    <scope>NUCLEOTIDE SEQUENCE [LARGE SCALE GENOMIC DNA]</scope>
    <source>
        <strain evidence="2 3">Alt3</strain>
    </source>
</reference>
<dbReference type="EMBL" id="CP120983">
    <property type="protein sequence ID" value="WLQ62831.1"/>
    <property type="molecule type" value="Genomic_DNA"/>
</dbReference>
<gene>
    <name evidence="2" type="ORF">P8A20_04130</name>
</gene>
<proteinExistence type="predicted"/>
<evidence type="ECO:0000256" key="1">
    <source>
        <dbReference type="SAM" id="SignalP"/>
    </source>
</evidence>
<organism evidence="2 3">
    <name type="scientific">Streptomyces glycanivorans</name>
    <dbReference type="NCBI Taxonomy" id="3033808"/>
    <lineage>
        <taxon>Bacteria</taxon>
        <taxon>Bacillati</taxon>
        <taxon>Actinomycetota</taxon>
        <taxon>Actinomycetes</taxon>
        <taxon>Kitasatosporales</taxon>
        <taxon>Streptomycetaceae</taxon>
        <taxon>Streptomyces</taxon>
    </lineage>
</organism>
<feature type="signal peptide" evidence="1">
    <location>
        <begin position="1"/>
        <end position="26"/>
    </location>
</feature>
<keyword evidence="1" id="KW-0732">Signal</keyword>
<keyword evidence="3" id="KW-1185">Reference proteome</keyword>
<evidence type="ECO:0000313" key="3">
    <source>
        <dbReference type="Proteomes" id="UP001224433"/>
    </source>
</evidence>
<accession>A0ABY9J842</accession>
<feature type="chain" id="PRO_5046212443" evidence="1">
    <location>
        <begin position="27"/>
        <end position="50"/>
    </location>
</feature>
<sequence>MARRLLTLLGALLPTLAPGRPASAWAAAGRPRRWTRLNDACRQFELVPVP</sequence>
<dbReference type="RefSeq" id="WP_306102871.1">
    <property type="nucleotide sequence ID" value="NZ_CP120983.1"/>
</dbReference>